<evidence type="ECO:0000313" key="1">
    <source>
        <dbReference type="EMBL" id="TDP90012.1"/>
    </source>
</evidence>
<comment type="caution">
    <text evidence="1">The sequence shown here is derived from an EMBL/GenBank/DDBJ whole genome shotgun (WGS) entry which is preliminary data.</text>
</comment>
<dbReference type="AlphaFoldDB" id="A0A4R6RT57"/>
<reference evidence="1 2" key="1">
    <citation type="submission" date="2019-03" db="EMBL/GenBank/DDBJ databases">
        <title>Genomic Encyclopedia of Type Strains, Phase IV (KMG-IV): sequencing the most valuable type-strain genomes for metagenomic binning, comparative biology and taxonomic classification.</title>
        <authorList>
            <person name="Goeker M."/>
        </authorList>
    </citation>
    <scope>NUCLEOTIDE SEQUENCE [LARGE SCALE GENOMIC DNA]</scope>
    <source>
        <strain evidence="1 2">DSM 45361</strain>
    </source>
</reference>
<evidence type="ECO:0000313" key="2">
    <source>
        <dbReference type="Proteomes" id="UP000295444"/>
    </source>
</evidence>
<dbReference type="EMBL" id="SNXZ01000011">
    <property type="protein sequence ID" value="TDP90012.1"/>
    <property type="molecule type" value="Genomic_DNA"/>
</dbReference>
<gene>
    <name evidence="1" type="ORF">EV186_111138</name>
</gene>
<keyword evidence="2" id="KW-1185">Reference proteome</keyword>
<organism evidence="1 2">
    <name type="scientific">Labedaea rhizosphaerae</name>
    <dbReference type="NCBI Taxonomy" id="598644"/>
    <lineage>
        <taxon>Bacteria</taxon>
        <taxon>Bacillati</taxon>
        <taxon>Actinomycetota</taxon>
        <taxon>Actinomycetes</taxon>
        <taxon>Pseudonocardiales</taxon>
        <taxon>Pseudonocardiaceae</taxon>
        <taxon>Labedaea</taxon>
    </lineage>
</organism>
<protein>
    <submittedName>
        <fullName evidence="1">Uncharacterized protein</fullName>
    </submittedName>
</protein>
<name>A0A4R6RT57_LABRH</name>
<dbReference type="Proteomes" id="UP000295444">
    <property type="component" value="Unassembled WGS sequence"/>
</dbReference>
<accession>A0A4R6RT57</accession>
<sequence length="336" mass="34934">MAVSAFHQALAEHRERYNAQFRQARLTARQLDAEAMLGHLRTFAGPVVDAATAAGGDPLAVTDAVVDLSYALAGRGKLGAAGRPPAPEVSLGFGWALPALGRFVAEQPRRVTSAVLNALHHLHDADTGHPDLWVQAVLAAAAEVTSVPELLDAGVVVAWRCGLARLRSSALDVAARLDPAVLAIALGANGPLPDDVLDRLRADPWLNPAAAGQPVRLLVVRRVGGFRGFGGAFAAPPTVSHVDGQWYASDGAGCWQLHADRFGAAVTRVATDPGAGSAESAESILWLKDGQVAEGRGTPLDVAELAEPTSWCAAGDTLAATTRFTHSVLFVARTAA</sequence>
<proteinExistence type="predicted"/>